<evidence type="ECO:0000313" key="1">
    <source>
        <dbReference type="EMBL" id="KAG6370265.1"/>
    </source>
</evidence>
<comment type="caution">
    <text evidence="1">The sequence shown here is derived from an EMBL/GenBank/DDBJ whole genome shotgun (WGS) entry which is preliminary data.</text>
</comment>
<name>A0A8I3A516_9AGAM</name>
<evidence type="ECO:0000313" key="2">
    <source>
        <dbReference type="Proteomes" id="UP000683000"/>
    </source>
</evidence>
<organism evidence="1 2">
    <name type="scientific">Boletus reticuloceps</name>
    <dbReference type="NCBI Taxonomy" id="495285"/>
    <lineage>
        <taxon>Eukaryota</taxon>
        <taxon>Fungi</taxon>
        <taxon>Dikarya</taxon>
        <taxon>Basidiomycota</taxon>
        <taxon>Agaricomycotina</taxon>
        <taxon>Agaricomycetes</taxon>
        <taxon>Agaricomycetidae</taxon>
        <taxon>Boletales</taxon>
        <taxon>Boletineae</taxon>
        <taxon>Boletaceae</taxon>
        <taxon>Boletoideae</taxon>
        <taxon>Boletus</taxon>
    </lineage>
</organism>
<dbReference type="Proteomes" id="UP000683000">
    <property type="component" value="Unassembled WGS sequence"/>
</dbReference>
<accession>A0A8I3A516</accession>
<keyword evidence="2" id="KW-1185">Reference proteome</keyword>
<protein>
    <submittedName>
        <fullName evidence="1">Uncharacterized protein</fullName>
    </submittedName>
</protein>
<gene>
    <name evidence="1" type="ORF">JVT61DRAFT_12213</name>
</gene>
<sequence>MIGLRVEWCKAHARADRWQEEATLLKEEMQRIKMFLAWEKNQWLERASVRMFETDADCKGSAAYAKQQAALRGGGILEATTALWDTIPSLLLTESSGRTEQSSLT</sequence>
<proteinExistence type="predicted"/>
<reference evidence="1" key="1">
    <citation type="submission" date="2021-03" db="EMBL/GenBank/DDBJ databases">
        <title>Evolutionary innovations through gain and loss of genes in the ectomycorrhizal Boletales.</title>
        <authorList>
            <person name="Wu G."/>
            <person name="Miyauchi S."/>
            <person name="Morin E."/>
            <person name="Yang Z.-L."/>
            <person name="Xu J."/>
            <person name="Martin F.M."/>
        </authorList>
    </citation>
    <scope>NUCLEOTIDE SEQUENCE</scope>
    <source>
        <strain evidence="1">BR01</strain>
    </source>
</reference>
<dbReference type="OrthoDB" id="2618192at2759"/>
<dbReference type="AlphaFoldDB" id="A0A8I3A516"/>
<dbReference type="EMBL" id="JAGFBS010000054">
    <property type="protein sequence ID" value="KAG6370265.1"/>
    <property type="molecule type" value="Genomic_DNA"/>
</dbReference>